<evidence type="ECO:0000313" key="2">
    <source>
        <dbReference type="EMBL" id="ERP31627.1"/>
    </source>
</evidence>
<dbReference type="OrthoDB" id="9781656at2"/>
<sequence>MEHIHIHSETPQERHIAKARQILVQEEGIAIYPTDTVYGVGCCVENQKKIKEIATILNKDKERKFSFLFHTISQAQQYVDISTPNFKLLKQYTPGPYTFILPASPYVRKKISKKRKYVGIRIPDNPVIQALLEAVGHPMANISLNTSGENRWDPAHFMTPEVLNGVHLMLDAGPCHPTIPSTIIDLTSGTPELLRPGKGAWHG</sequence>
<name>U7D954_9BACT</name>
<gene>
    <name evidence="2" type="ORF">CALK_1491</name>
</gene>
<dbReference type="InterPro" id="IPR017945">
    <property type="entry name" value="DHBP_synth_RibB-like_a/b_dom"/>
</dbReference>
<dbReference type="Pfam" id="PF01300">
    <property type="entry name" value="Sua5_yciO_yrdC"/>
    <property type="match status" value="1"/>
</dbReference>
<reference evidence="2 3" key="1">
    <citation type="journal article" date="2013" name="Environ. Microbiol.">
        <title>Genome analysis of Chitinivibrio alkaliphilus gen. nov., sp. nov., a novel extremely haloalkaliphilic anaerobic chitinolytic bacterium from the candidate phylum Termite Group 3.</title>
        <authorList>
            <person name="Sorokin D.Y."/>
            <person name="Gumerov V.M."/>
            <person name="Rakitin A.L."/>
            <person name="Beletsky A.V."/>
            <person name="Damste J.S."/>
            <person name="Muyzer G."/>
            <person name="Mardanov A.V."/>
            <person name="Ravin N.V."/>
        </authorList>
    </citation>
    <scope>NUCLEOTIDE SEQUENCE [LARGE SCALE GENOMIC DNA]</scope>
    <source>
        <strain evidence="2 3">ACht1</strain>
    </source>
</reference>
<dbReference type="Proteomes" id="UP000017148">
    <property type="component" value="Unassembled WGS sequence"/>
</dbReference>
<dbReference type="GO" id="GO:0003725">
    <property type="term" value="F:double-stranded RNA binding"/>
    <property type="evidence" value="ECO:0007669"/>
    <property type="project" value="InterPro"/>
</dbReference>
<dbReference type="InterPro" id="IPR006070">
    <property type="entry name" value="Sua5-like_dom"/>
</dbReference>
<dbReference type="RefSeq" id="WP_022636946.1">
    <property type="nucleotide sequence ID" value="NZ_ASJR01000011.1"/>
</dbReference>
<evidence type="ECO:0000313" key="3">
    <source>
        <dbReference type="Proteomes" id="UP000017148"/>
    </source>
</evidence>
<dbReference type="SUPFAM" id="SSF55821">
    <property type="entry name" value="YrdC/RibB"/>
    <property type="match status" value="1"/>
</dbReference>
<feature type="domain" description="YrdC-like" evidence="1">
    <location>
        <begin position="13"/>
        <end position="199"/>
    </location>
</feature>
<dbReference type="EMBL" id="ASJR01000011">
    <property type="protein sequence ID" value="ERP31627.1"/>
    <property type="molecule type" value="Genomic_DNA"/>
</dbReference>
<dbReference type="AlphaFoldDB" id="U7D954"/>
<dbReference type="NCBIfam" id="TIGR00057">
    <property type="entry name" value="L-threonylcarbamoyladenylate synthase"/>
    <property type="match status" value="1"/>
</dbReference>
<dbReference type="InterPro" id="IPR052532">
    <property type="entry name" value="SUA5_domain"/>
</dbReference>
<proteinExistence type="predicted"/>
<dbReference type="eggNOG" id="COG0009">
    <property type="taxonomic scope" value="Bacteria"/>
</dbReference>
<accession>U7D954</accession>
<dbReference type="STRING" id="1313304.CALK_1491"/>
<dbReference type="Gene3D" id="3.90.870.10">
    <property type="entry name" value="DHBP synthase"/>
    <property type="match status" value="1"/>
</dbReference>
<dbReference type="PROSITE" id="PS51163">
    <property type="entry name" value="YRDC"/>
    <property type="match status" value="1"/>
</dbReference>
<keyword evidence="3" id="KW-1185">Reference proteome</keyword>
<protein>
    <submittedName>
        <fullName evidence="2">Translation factor SUA5</fullName>
    </submittedName>
</protein>
<comment type="caution">
    <text evidence="2">The sequence shown here is derived from an EMBL/GenBank/DDBJ whole genome shotgun (WGS) entry which is preliminary data.</text>
</comment>
<dbReference type="PANTHER" id="PTHR42828">
    <property type="entry name" value="DHBP SYNTHASE RIBB-LIKE ALPHA/BETA DOMAIN-CONTAINING PROTEIN"/>
    <property type="match status" value="1"/>
</dbReference>
<evidence type="ECO:0000259" key="1">
    <source>
        <dbReference type="PROSITE" id="PS51163"/>
    </source>
</evidence>
<organism evidence="2 3">
    <name type="scientific">Chitinivibrio alkaliphilus ACht1</name>
    <dbReference type="NCBI Taxonomy" id="1313304"/>
    <lineage>
        <taxon>Bacteria</taxon>
        <taxon>Pseudomonadati</taxon>
        <taxon>Fibrobacterota</taxon>
        <taxon>Chitinivibrionia</taxon>
        <taxon>Chitinivibrionales</taxon>
        <taxon>Chitinivibrionaceae</taxon>
        <taxon>Chitinivibrio</taxon>
    </lineage>
</organism>
<dbReference type="PANTHER" id="PTHR42828:SF3">
    <property type="entry name" value="THREONYLCARBAMOYL-AMP SYNTHASE"/>
    <property type="match status" value="1"/>
</dbReference>